<keyword evidence="1" id="KW-0808">Transferase</keyword>
<sequence>MFLKSCHCTEFRSLSFLIGIHTLRFGFGRNFIRHYALNLILVLYITFRPMDNLKRKDIEFSVGSQVFLKVSSWKNVIRFRCKSKLNLRLDRICGQSIRITP</sequence>
<keyword evidence="2" id="KW-1185">Reference proteome</keyword>
<reference evidence="2" key="1">
    <citation type="journal article" date="2019" name="Plant Biotechnol. J.">
        <title>Genome sequencing of the Australian wild diploid species Gossypium australe highlights disease resistance and delayed gland morphogenesis.</title>
        <authorList>
            <person name="Cai Y."/>
            <person name="Cai X."/>
            <person name="Wang Q."/>
            <person name="Wang P."/>
            <person name="Zhang Y."/>
            <person name="Cai C."/>
            <person name="Xu Y."/>
            <person name="Wang K."/>
            <person name="Zhou Z."/>
            <person name="Wang C."/>
            <person name="Geng S."/>
            <person name="Li B."/>
            <person name="Dong Q."/>
            <person name="Hou Y."/>
            <person name="Wang H."/>
            <person name="Ai P."/>
            <person name="Liu Z."/>
            <person name="Yi F."/>
            <person name="Sun M."/>
            <person name="An G."/>
            <person name="Cheng J."/>
            <person name="Zhang Y."/>
            <person name="Shi Q."/>
            <person name="Xie Y."/>
            <person name="Shi X."/>
            <person name="Chang Y."/>
            <person name="Huang F."/>
            <person name="Chen Y."/>
            <person name="Hong S."/>
            <person name="Mi L."/>
            <person name="Sun Q."/>
            <person name="Zhang L."/>
            <person name="Zhou B."/>
            <person name="Peng R."/>
            <person name="Zhang X."/>
            <person name="Liu F."/>
        </authorList>
    </citation>
    <scope>NUCLEOTIDE SEQUENCE [LARGE SCALE GENOMIC DNA]</scope>
    <source>
        <strain evidence="2">cv. PA1801</strain>
    </source>
</reference>
<proteinExistence type="predicted"/>
<dbReference type="GO" id="GO:0016301">
    <property type="term" value="F:kinase activity"/>
    <property type="evidence" value="ECO:0007669"/>
    <property type="project" value="UniProtKB-KW"/>
</dbReference>
<name>A0A5B6VVI1_9ROSI</name>
<dbReference type="Proteomes" id="UP000325315">
    <property type="component" value="Unassembled WGS sequence"/>
</dbReference>
<comment type="caution">
    <text evidence="1">The sequence shown here is derived from an EMBL/GenBank/DDBJ whole genome shotgun (WGS) entry which is preliminary data.</text>
</comment>
<dbReference type="OrthoDB" id="998058at2759"/>
<gene>
    <name evidence="1" type="ORF">EPI10_023602</name>
</gene>
<dbReference type="AlphaFoldDB" id="A0A5B6VVI1"/>
<evidence type="ECO:0000313" key="2">
    <source>
        <dbReference type="Proteomes" id="UP000325315"/>
    </source>
</evidence>
<organism evidence="1 2">
    <name type="scientific">Gossypium australe</name>
    <dbReference type="NCBI Taxonomy" id="47621"/>
    <lineage>
        <taxon>Eukaryota</taxon>
        <taxon>Viridiplantae</taxon>
        <taxon>Streptophyta</taxon>
        <taxon>Embryophyta</taxon>
        <taxon>Tracheophyta</taxon>
        <taxon>Spermatophyta</taxon>
        <taxon>Magnoliopsida</taxon>
        <taxon>eudicotyledons</taxon>
        <taxon>Gunneridae</taxon>
        <taxon>Pentapetalae</taxon>
        <taxon>rosids</taxon>
        <taxon>malvids</taxon>
        <taxon>Malvales</taxon>
        <taxon>Malvaceae</taxon>
        <taxon>Malvoideae</taxon>
        <taxon>Gossypium</taxon>
    </lineage>
</organism>
<accession>A0A5B6VVI1</accession>
<evidence type="ECO:0000313" key="1">
    <source>
        <dbReference type="EMBL" id="KAA3473200.1"/>
    </source>
</evidence>
<dbReference type="EMBL" id="SMMG02000005">
    <property type="protein sequence ID" value="KAA3473200.1"/>
    <property type="molecule type" value="Genomic_DNA"/>
</dbReference>
<protein>
    <submittedName>
        <fullName evidence="1">Casein kinase II subunit alpha, chloroplastic-like</fullName>
    </submittedName>
</protein>
<keyword evidence="1" id="KW-0418">Kinase</keyword>